<dbReference type="InterPro" id="IPR016162">
    <property type="entry name" value="Ald_DH_N"/>
</dbReference>
<comment type="similarity">
    <text evidence="1 6">Belongs to the aldehyde dehydrogenase family.</text>
</comment>
<keyword evidence="2 6" id="KW-0560">Oxidoreductase</keyword>
<dbReference type="FunFam" id="3.40.605.10:FF:000007">
    <property type="entry name" value="NAD/NADP-dependent betaine aldehyde dehydrogenase"/>
    <property type="match status" value="1"/>
</dbReference>
<evidence type="ECO:0000256" key="6">
    <source>
        <dbReference type="RuleBase" id="RU003345"/>
    </source>
</evidence>
<evidence type="ECO:0000256" key="1">
    <source>
        <dbReference type="ARBA" id="ARBA00009986"/>
    </source>
</evidence>
<dbReference type="EMBL" id="PVQB02000674">
    <property type="protein sequence ID" value="KAF4334507.1"/>
    <property type="molecule type" value="Genomic_DNA"/>
</dbReference>
<keyword evidence="10" id="KW-1185">Reference proteome</keyword>
<dbReference type="EC" id="1.2.1.3" evidence="3"/>
<name>A0A9P5AAP2_9HYPO</name>
<feature type="region of interest" description="Disordered" evidence="7">
    <location>
        <begin position="1"/>
        <end position="20"/>
    </location>
</feature>
<evidence type="ECO:0000256" key="4">
    <source>
        <dbReference type="ARBA" id="ARBA00049194"/>
    </source>
</evidence>
<comment type="caution">
    <text evidence="9">The sequence shown here is derived from an EMBL/GenBank/DDBJ whole genome shotgun (WGS) entry which is preliminary data.</text>
</comment>
<dbReference type="CDD" id="cd07106">
    <property type="entry name" value="ALDH_AldA-AAD23400"/>
    <property type="match status" value="1"/>
</dbReference>
<dbReference type="SUPFAM" id="SSF53720">
    <property type="entry name" value="ALDH-like"/>
    <property type="match status" value="1"/>
</dbReference>
<feature type="active site" evidence="5">
    <location>
        <position position="247"/>
    </location>
</feature>
<evidence type="ECO:0000256" key="7">
    <source>
        <dbReference type="SAM" id="MobiDB-lite"/>
    </source>
</evidence>
<dbReference type="InterPro" id="IPR016163">
    <property type="entry name" value="Ald_DH_C"/>
</dbReference>
<accession>A0A9P5AAP2</accession>
<feature type="domain" description="Aldehyde dehydrogenase" evidence="8">
    <location>
        <begin position="17"/>
        <end position="452"/>
    </location>
</feature>
<dbReference type="InterPro" id="IPR016160">
    <property type="entry name" value="Ald_DH_CS_CYS"/>
</dbReference>
<dbReference type="Pfam" id="PF00171">
    <property type="entry name" value="Aldedh"/>
    <property type="match status" value="1"/>
</dbReference>
<dbReference type="InterPro" id="IPR015590">
    <property type="entry name" value="Aldehyde_DH_dom"/>
</dbReference>
<gene>
    <name evidence="9" type="ORF">FBEOM_11660</name>
</gene>
<dbReference type="Gene3D" id="3.40.605.10">
    <property type="entry name" value="Aldehyde Dehydrogenase, Chain A, domain 1"/>
    <property type="match status" value="1"/>
</dbReference>
<evidence type="ECO:0000256" key="3">
    <source>
        <dbReference type="ARBA" id="ARBA00024226"/>
    </source>
</evidence>
<dbReference type="PANTHER" id="PTHR11699">
    <property type="entry name" value="ALDEHYDE DEHYDROGENASE-RELATED"/>
    <property type="match status" value="1"/>
</dbReference>
<evidence type="ECO:0000313" key="9">
    <source>
        <dbReference type="EMBL" id="KAF4334507.1"/>
    </source>
</evidence>
<dbReference type="PROSITE" id="PS00070">
    <property type="entry name" value="ALDEHYDE_DEHYDR_CYS"/>
    <property type="match status" value="1"/>
</dbReference>
<evidence type="ECO:0000256" key="2">
    <source>
        <dbReference type="ARBA" id="ARBA00023002"/>
    </source>
</evidence>
<dbReference type="Proteomes" id="UP000730481">
    <property type="component" value="Unassembled WGS sequence"/>
</dbReference>
<dbReference type="PROSITE" id="PS00687">
    <property type="entry name" value="ALDEHYDE_DEHYDR_GLU"/>
    <property type="match status" value="1"/>
</dbReference>
<dbReference type="AlphaFoldDB" id="A0A9P5AAP2"/>
<dbReference type="Gene3D" id="3.40.309.10">
    <property type="entry name" value="Aldehyde Dehydrogenase, Chain A, domain 2"/>
    <property type="match status" value="1"/>
</dbReference>
<dbReference type="GO" id="GO:0004029">
    <property type="term" value="F:aldehyde dehydrogenase (NAD+) activity"/>
    <property type="evidence" value="ECO:0007669"/>
    <property type="project" value="UniProtKB-EC"/>
</dbReference>
<evidence type="ECO:0000259" key="8">
    <source>
        <dbReference type="Pfam" id="PF00171"/>
    </source>
</evidence>
<sequence>MEFFNIVGSQKLGGDEHSRTLDPRTKEDLWSIPVANGTDLDNAVKAADEAFKSWRSLSLEKRQQYVSALAEVLTANRADIHTILAKETGKSLLTFLMQDLLTNIEIDGALDFINFNASQSVPNTVDYEDDKMKIVSTHPPIGVVGAICPWNFPLVLATAKISASLVMGNCIIVKPSPYTPYTTLKFAELALSVLPPGVFQALNGNNDVGRLMTVHPGIHKITFTGSTATGKKVLENAVKTMKKVTLELGGNDPSIICPDVDVKHVAKQVATGAFYHAGQMCVATKRIYVHKDVFTEFSQAFLAAAKATQIDPSGRQPSLFGPLQNEMQYGVIKDLINDSKAQGLDIACGGEVGQEQGLFIKPTVVIRPPDTSRIVKDEQFGPIIPLLEWSSEEEVIERANATVDGLGACVWAKDAATAERIASSLQSGTVWINSFEIPHPHGYFSGWKQSGISFSICAITSGTFSGFTDDKANRAETLERLSKITQSDR</sequence>
<organism evidence="9 10">
    <name type="scientific">Fusarium beomiforme</name>
    <dbReference type="NCBI Taxonomy" id="44412"/>
    <lineage>
        <taxon>Eukaryota</taxon>
        <taxon>Fungi</taxon>
        <taxon>Dikarya</taxon>
        <taxon>Ascomycota</taxon>
        <taxon>Pezizomycotina</taxon>
        <taxon>Sordariomycetes</taxon>
        <taxon>Hypocreomycetidae</taxon>
        <taxon>Hypocreales</taxon>
        <taxon>Nectriaceae</taxon>
        <taxon>Fusarium</taxon>
        <taxon>Fusarium burgessii species complex</taxon>
    </lineage>
</organism>
<comment type="catalytic activity">
    <reaction evidence="4">
        <text>an aldehyde + NAD(+) + H2O = a carboxylate + NADH + 2 H(+)</text>
        <dbReference type="Rhea" id="RHEA:16185"/>
        <dbReference type="ChEBI" id="CHEBI:15377"/>
        <dbReference type="ChEBI" id="CHEBI:15378"/>
        <dbReference type="ChEBI" id="CHEBI:17478"/>
        <dbReference type="ChEBI" id="CHEBI:29067"/>
        <dbReference type="ChEBI" id="CHEBI:57540"/>
        <dbReference type="ChEBI" id="CHEBI:57945"/>
        <dbReference type="EC" id="1.2.1.3"/>
    </reaction>
</comment>
<proteinExistence type="inferred from homology"/>
<dbReference type="InterPro" id="IPR044086">
    <property type="entry name" value="LUC3-like"/>
</dbReference>
<reference evidence="9" key="1">
    <citation type="journal article" date="2017" name="Mycologia">
        <title>Fusarium algeriense, sp. nov., a novel toxigenic crown rot pathogen of durum wheat from Algeria is nested in the Fusarium burgessii species complex.</title>
        <authorList>
            <person name="Laraba I."/>
            <person name="Keddad A."/>
            <person name="Boureghda H."/>
            <person name="Abdallah N."/>
            <person name="Vaughan M.M."/>
            <person name="Proctor R.H."/>
            <person name="Busman M."/>
            <person name="O'Donnell K."/>
        </authorList>
    </citation>
    <scope>NUCLEOTIDE SEQUENCE</scope>
    <source>
        <strain evidence="9">NRRL 25174</strain>
    </source>
</reference>
<evidence type="ECO:0000313" key="10">
    <source>
        <dbReference type="Proteomes" id="UP000730481"/>
    </source>
</evidence>
<protein>
    <recommendedName>
        <fullName evidence="3">aldehyde dehydrogenase (NAD(+))</fullName>
        <ecNumber evidence="3">1.2.1.3</ecNumber>
    </recommendedName>
</protein>
<dbReference type="InterPro" id="IPR029510">
    <property type="entry name" value="Ald_DH_CS_GLU"/>
</dbReference>
<dbReference type="OrthoDB" id="310895at2759"/>
<evidence type="ECO:0000256" key="5">
    <source>
        <dbReference type="PROSITE-ProRule" id="PRU10007"/>
    </source>
</evidence>
<dbReference type="InterPro" id="IPR016161">
    <property type="entry name" value="Ald_DH/histidinol_DH"/>
</dbReference>
<reference evidence="9" key="2">
    <citation type="submission" date="2020-02" db="EMBL/GenBank/DDBJ databases">
        <title>Identification and distribution of gene clusters putatively required for synthesis of sphingolipid metabolism inhibitors in phylogenetically diverse species of the filamentous fungus Fusarium.</title>
        <authorList>
            <person name="Kim H.-S."/>
            <person name="Busman M."/>
            <person name="Brown D.W."/>
            <person name="Divon H."/>
            <person name="Uhlig S."/>
            <person name="Proctor R.H."/>
        </authorList>
    </citation>
    <scope>NUCLEOTIDE SEQUENCE</scope>
    <source>
        <strain evidence="9">NRRL 25174</strain>
    </source>
</reference>